<evidence type="ECO:0000256" key="1">
    <source>
        <dbReference type="ARBA" id="ARBA00000142"/>
    </source>
</evidence>
<dbReference type="InterPro" id="IPR003358">
    <property type="entry name" value="tRNA_(Gua-N-7)_MeTrfase_Trmb"/>
</dbReference>
<protein>
    <recommendedName>
        <fullName evidence="7">tRNA (guanine-N(7)-)-methyltransferase</fullName>
        <ecNumber evidence="7">2.1.1.33</ecNumber>
    </recommendedName>
    <alternativeName>
        <fullName evidence="7">tRNA (guanine(46)-N(7))-methyltransferase</fullName>
    </alternativeName>
    <alternativeName>
        <fullName evidence="7">tRNA(m7G46)-methyltransferase</fullName>
    </alternativeName>
</protein>
<keyword evidence="3 7" id="KW-0489">Methyltransferase</keyword>
<feature type="binding site" evidence="7">
    <location>
        <position position="68"/>
    </location>
    <ligand>
        <name>S-adenosyl-L-methionine</name>
        <dbReference type="ChEBI" id="CHEBI:59789"/>
    </ligand>
</feature>
<sequence length="219" mass="26054">MRLRKKWWARPEMAEDEKSILNPFDQKGKWKEIFGNDHPIHVELGCGKGQFISTLANENPDINYIAIDLKDEVLVFVLRKINELGLTNVRIIPMFIERIDEIFSENEVSKIYINFCNPWPKASHNKRRLTHPRFLKKYKGFIRPGTEVWFKTDDDDLFAASLDYFREEGFREMYRTFDLEESGFSENIKTEYEEKFSSFGVKIKFGIFKFQEEKGHDEC</sequence>
<dbReference type="Pfam" id="PF02390">
    <property type="entry name" value="Methyltransf_4"/>
    <property type="match status" value="1"/>
</dbReference>
<dbReference type="Gene3D" id="3.40.50.150">
    <property type="entry name" value="Vaccinia Virus protein VP39"/>
    <property type="match status" value="1"/>
</dbReference>
<dbReference type="CDD" id="cd02440">
    <property type="entry name" value="AdoMet_MTases"/>
    <property type="match status" value="1"/>
</dbReference>
<feature type="binding site" evidence="7">
    <location>
        <position position="153"/>
    </location>
    <ligand>
        <name>substrate</name>
    </ligand>
</feature>
<name>A0A1G8GRQ8_9CLOT</name>
<feature type="binding site" evidence="7">
    <location>
        <position position="43"/>
    </location>
    <ligand>
        <name>S-adenosyl-L-methionine</name>
        <dbReference type="ChEBI" id="CHEBI:59789"/>
    </ligand>
</feature>
<dbReference type="HAMAP" id="MF_01057">
    <property type="entry name" value="tRNA_methyltr_TrmB"/>
    <property type="match status" value="1"/>
</dbReference>
<evidence type="ECO:0000256" key="3">
    <source>
        <dbReference type="ARBA" id="ARBA00022603"/>
    </source>
</evidence>
<comment type="similarity">
    <text evidence="7">Belongs to the class I-like SAM-binding methyltransferase superfamily. TrmB family.</text>
</comment>
<evidence type="ECO:0000256" key="2">
    <source>
        <dbReference type="ARBA" id="ARBA00003015"/>
    </source>
</evidence>
<gene>
    <name evidence="7" type="primary">trmB</name>
    <name evidence="8" type="ORF">SAMN05421804_101343</name>
</gene>
<dbReference type="NCBIfam" id="NF001080">
    <property type="entry name" value="PRK00121.2-2"/>
    <property type="match status" value="1"/>
</dbReference>
<dbReference type="EC" id="2.1.1.33" evidence="7"/>
<proteinExistence type="inferred from homology"/>
<dbReference type="PANTHER" id="PTHR23417">
    <property type="entry name" value="3-DEOXY-D-MANNO-OCTULOSONIC-ACID TRANSFERASE/TRNA GUANINE-N 7 - -METHYLTRANSFERASE"/>
    <property type="match status" value="1"/>
</dbReference>
<dbReference type="AlphaFoldDB" id="A0A1G8GRQ8"/>
<comment type="pathway">
    <text evidence="7">tRNA modification; N(7)-methylguanine-tRNA biosynthesis.</text>
</comment>
<reference evidence="8 9" key="1">
    <citation type="submission" date="2016-10" db="EMBL/GenBank/DDBJ databases">
        <authorList>
            <person name="de Groot N.N."/>
        </authorList>
    </citation>
    <scope>NUCLEOTIDE SEQUENCE [LARGE SCALE GENOMIC DNA]</scope>
    <source>
        <strain evidence="8 9">CGMCC 1.5058</strain>
    </source>
</reference>
<dbReference type="Proteomes" id="UP000183255">
    <property type="component" value="Unassembled WGS sequence"/>
</dbReference>
<comment type="caution">
    <text evidence="7">Lacks conserved residue(s) required for the propagation of feature annotation.</text>
</comment>
<evidence type="ECO:0000313" key="8">
    <source>
        <dbReference type="EMBL" id="SDH97013.1"/>
    </source>
</evidence>
<evidence type="ECO:0000256" key="5">
    <source>
        <dbReference type="ARBA" id="ARBA00022691"/>
    </source>
</evidence>
<keyword evidence="4 7" id="KW-0808">Transferase</keyword>
<comment type="function">
    <text evidence="2 7">Catalyzes the formation of N(7)-methylguanine at position 46 (m7G46) in tRNA.</text>
</comment>
<dbReference type="InterPro" id="IPR055361">
    <property type="entry name" value="tRNA_methyltr_TrmB_bact"/>
</dbReference>
<dbReference type="GO" id="GO:0008176">
    <property type="term" value="F:tRNA (guanine(46)-N7)-methyltransferase activity"/>
    <property type="evidence" value="ECO:0007669"/>
    <property type="project" value="UniProtKB-UniRule"/>
</dbReference>
<organism evidence="8 9">
    <name type="scientific">Proteiniclasticum ruminis</name>
    <dbReference type="NCBI Taxonomy" id="398199"/>
    <lineage>
        <taxon>Bacteria</taxon>
        <taxon>Bacillati</taxon>
        <taxon>Bacillota</taxon>
        <taxon>Clostridia</taxon>
        <taxon>Eubacteriales</taxon>
        <taxon>Clostridiaceae</taxon>
        <taxon>Proteiniclasticum</taxon>
    </lineage>
</organism>
<evidence type="ECO:0000256" key="4">
    <source>
        <dbReference type="ARBA" id="ARBA00022679"/>
    </source>
</evidence>
<evidence type="ECO:0000256" key="6">
    <source>
        <dbReference type="ARBA" id="ARBA00022694"/>
    </source>
</evidence>
<evidence type="ECO:0000256" key="7">
    <source>
        <dbReference type="HAMAP-Rule" id="MF_01057"/>
    </source>
</evidence>
<evidence type="ECO:0000313" key="9">
    <source>
        <dbReference type="Proteomes" id="UP000183255"/>
    </source>
</evidence>
<accession>A0A1G8GRQ8</accession>
<dbReference type="EMBL" id="FNDZ01000001">
    <property type="protein sequence ID" value="SDH97013.1"/>
    <property type="molecule type" value="Genomic_DNA"/>
</dbReference>
<dbReference type="PANTHER" id="PTHR23417:SF14">
    <property type="entry name" value="PENTACOTRIPEPTIDE-REPEAT REGION OF PRORP DOMAIN-CONTAINING PROTEIN"/>
    <property type="match status" value="1"/>
</dbReference>
<keyword evidence="5 7" id="KW-0949">S-adenosyl-L-methionine</keyword>
<dbReference type="UniPathway" id="UPA00989"/>
<comment type="catalytic activity">
    <reaction evidence="1 7">
        <text>guanosine(46) in tRNA + S-adenosyl-L-methionine = N(7)-methylguanosine(46) in tRNA + S-adenosyl-L-homocysteine</text>
        <dbReference type="Rhea" id="RHEA:42708"/>
        <dbReference type="Rhea" id="RHEA-COMP:10188"/>
        <dbReference type="Rhea" id="RHEA-COMP:10189"/>
        <dbReference type="ChEBI" id="CHEBI:57856"/>
        <dbReference type="ChEBI" id="CHEBI:59789"/>
        <dbReference type="ChEBI" id="CHEBI:74269"/>
        <dbReference type="ChEBI" id="CHEBI:74480"/>
        <dbReference type="EC" id="2.1.1.33"/>
    </reaction>
</comment>
<dbReference type="GO" id="GO:0043527">
    <property type="term" value="C:tRNA methyltransferase complex"/>
    <property type="evidence" value="ECO:0007669"/>
    <property type="project" value="TreeGrafter"/>
</dbReference>
<dbReference type="NCBIfam" id="TIGR00091">
    <property type="entry name" value="tRNA (guanosine(46)-N7)-methyltransferase TrmB"/>
    <property type="match status" value="1"/>
</dbReference>
<keyword evidence="6 7" id="KW-0819">tRNA processing</keyword>
<feature type="binding site" evidence="7">
    <location>
        <position position="121"/>
    </location>
    <ligand>
        <name>substrate</name>
    </ligand>
</feature>
<dbReference type="RefSeq" id="WP_031573281.1">
    <property type="nucleotide sequence ID" value="NZ_DAMANS010000029.1"/>
</dbReference>
<feature type="binding site" evidence="7">
    <location>
        <begin position="190"/>
        <end position="193"/>
    </location>
    <ligand>
        <name>substrate</name>
    </ligand>
</feature>
<dbReference type="InterPro" id="IPR029063">
    <property type="entry name" value="SAM-dependent_MTases_sf"/>
</dbReference>
<dbReference type="PROSITE" id="PS51625">
    <property type="entry name" value="SAM_MT_TRMB"/>
    <property type="match status" value="1"/>
</dbReference>
<dbReference type="SUPFAM" id="SSF53335">
    <property type="entry name" value="S-adenosyl-L-methionine-dependent methyltransferases"/>
    <property type="match status" value="1"/>
</dbReference>
<feature type="binding site" evidence="7">
    <location>
        <position position="117"/>
    </location>
    <ligand>
        <name>S-adenosyl-L-methionine</name>
        <dbReference type="ChEBI" id="CHEBI:59789"/>
    </ligand>
</feature>